<evidence type="ECO:0000313" key="8">
    <source>
        <dbReference type="EMBL" id="KAG2425856.1"/>
    </source>
</evidence>
<feature type="compositionally biased region" description="Polar residues" evidence="6">
    <location>
        <begin position="428"/>
        <end position="440"/>
    </location>
</feature>
<feature type="compositionally biased region" description="Basic and acidic residues" evidence="6">
    <location>
        <begin position="306"/>
        <end position="317"/>
    </location>
</feature>
<keyword evidence="2" id="KW-0808">Transferase</keyword>
<dbReference type="GO" id="GO:0004674">
    <property type="term" value="F:protein serine/threonine kinase activity"/>
    <property type="evidence" value="ECO:0007669"/>
    <property type="project" value="UniProtKB-KW"/>
</dbReference>
<name>A0A835SU18_9CHLO</name>
<feature type="region of interest" description="Disordered" evidence="6">
    <location>
        <begin position="408"/>
        <end position="465"/>
    </location>
</feature>
<dbReference type="GO" id="GO:0005524">
    <property type="term" value="F:ATP binding"/>
    <property type="evidence" value="ECO:0007669"/>
    <property type="project" value="UniProtKB-KW"/>
</dbReference>
<dbReference type="Gene3D" id="1.10.510.10">
    <property type="entry name" value="Transferase(Phosphotransferase) domain 1"/>
    <property type="match status" value="2"/>
</dbReference>
<evidence type="ECO:0000256" key="4">
    <source>
        <dbReference type="ARBA" id="ARBA00022777"/>
    </source>
</evidence>
<feature type="region of interest" description="Disordered" evidence="6">
    <location>
        <begin position="294"/>
        <end position="317"/>
    </location>
</feature>
<dbReference type="InterPro" id="IPR050205">
    <property type="entry name" value="CDPK_Ser/Thr_kinases"/>
</dbReference>
<feature type="domain" description="Protein kinase" evidence="7">
    <location>
        <begin position="149"/>
        <end position="543"/>
    </location>
</feature>
<dbReference type="InterPro" id="IPR011009">
    <property type="entry name" value="Kinase-like_dom_sf"/>
</dbReference>
<evidence type="ECO:0000256" key="2">
    <source>
        <dbReference type="ARBA" id="ARBA00022679"/>
    </source>
</evidence>
<sequence length="555" mass="57420">MLQGSEGKGSAVSLLEDVLQGRGKAHLEAPGGITARADNGQQAALVVPAHLLPLDSATFDADFRGGEQVAALPSISGSGASHGQRRGSSNMGLAPSSEPGGLGSGSLELMLLPDGPMAHAVSRRSGRRRLHKLHRIPLLSATPPDDYGSAEQDEGGSGDSSGTTSAGRSPAALPGAVPAVAGAADAVSPHAALALQRLQRELVVVAQLPRDCAVLLLPYRVYTQPDLVHVVYDGAGEELLSYLRQRQRLPEVTCRGVMRQLLQALAAMHERRWVHRNLSTETVWVLEDHSGAAVDAPATSPTGTGVRRDSTLRRREPPPRLRVKLGGLTHAAQQSVDPSTGAVVPLRDLVGCAYHLAPEAISGCGYGPPADVWAAGVLLTMLLTGRPPFPGANELEVMTWVMVAATPPQPRSPLRSQDGTEDGGSLAGSLQWQQQPRTSYTGGAGAGAGSTSATSPTAAGGGGGGGVHRRLGGFGGFTFRYLAGGSSSGEVPFRERDTLQEVIVQAALESGASAACREVLAGMLTADPARRLSAAALLKLPWFENDDDGGAPRPA</sequence>
<dbReference type="OrthoDB" id="5979581at2759"/>
<feature type="compositionally biased region" description="Low complexity" evidence="6">
    <location>
        <begin position="92"/>
        <end position="109"/>
    </location>
</feature>
<evidence type="ECO:0000256" key="6">
    <source>
        <dbReference type="SAM" id="MobiDB-lite"/>
    </source>
</evidence>
<dbReference type="Proteomes" id="UP000613740">
    <property type="component" value="Unassembled WGS sequence"/>
</dbReference>
<organism evidence="8 9">
    <name type="scientific">Chlamydomonas schloesseri</name>
    <dbReference type="NCBI Taxonomy" id="2026947"/>
    <lineage>
        <taxon>Eukaryota</taxon>
        <taxon>Viridiplantae</taxon>
        <taxon>Chlorophyta</taxon>
        <taxon>core chlorophytes</taxon>
        <taxon>Chlorophyceae</taxon>
        <taxon>CS clade</taxon>
        <taxon>Chlamydomonadales</taxon>
        <taxon>Chlamydomonadaceae</taxon>
        <taxon>Chlamydomonas</taxon>
    </lineage>
</organism>
<dbReference type="AlphaFoldDB" id="A0A835SU18"/>
<comment type="caution">
    <text evidence="8">The sequence shown here is derived from an EMBL/GenBank/DDBJ whole genome shotgun (WGS) entry which is preliminary data.</text>
</comment>
<protein>
    <recommendedName>
        <fullName evidence="7">Protein kinase domain-containing protein</fullName>
    </recommendedName>
</protein>
<evidence type="ECO:0000313" key="9">
    <source>
        <dbReference type="Proteomes" id="UP000613740"/>
    </source>
</evidence>
<feature type="compositionally biased region" description="Polar residues" evidence="6">
    <location>
        <begin position="75"/>
        <end position="91"/>
    </location>
</feature>
<keyword evidence="3" id="KW-0547">Nucleotide-binding</keyword>
<feature type="region of interest" description="Disordered" evidence="6">
    <location>
        <begin position="134"/>
        <end position="171"/>
    </location>
</feature>
<proteinExistence type="predicted"/>
<keyword evidence="4" id="KW-0418">Kinase</keyword>
<accession>A0A835SU18</accession>
<keyword evidence="5" id="KW-0067">ATP-binding</keyword>
<dbReference type="EMBL" id="JAEHOD010000112">
    <property type="protein sequence ID" value="KAG2425856.1"/>
    <property type="molecule type" value="Genomic_DNA"/>
</dbReference>
<dbReference type="PANTHER" id="PTHR24349">
    <property type="entry name" value="SERINE/THREONINE-PROTEIN KINASE"/>
    <property type="match status" value="1"/>
</dbReference>
<keyword evidence="9" id="KW-1185">Reference proteome</keyword>
<reference evidence="8" key="1">
    <citation type="journal article" date="2020" name="bioRxiv">
        <title>Comparative genomics of Chlamydomonas.</title>
        <authorList>
            <person name="Craig R.J."/>
            <person name="Hasan A.R."/>
            <person name="Ness R.W."/>
            <person name="Keightley P.D."/>
        </authorList>
    </citation>
    <scope>NUCLEOTIDE SEQUENCE</scope>
    <source>
        <strain evidence="8">CCAP 11/173</strain>
    </source>
</reference>
<dbReference type="InterPro" id="IPR000719">
    <property type="entry name" value="Prot_kinase_dom"/>
</dbReference>
<dbReference type="Pfam" id="PF00069">
    <property type="entry name" value="Pkinase"/>
    <property type="match status" value="1"/>
</dbReference>
<evidence type="ECO:0000256" key="3">
    <source>
        <dbReference type="ARBA" id="ARBA00022741"/>
    </source>
</evidence>
<feature type="region of interest" description="Disordered" evidence="6">
    <location>
        <begin position="73"/>
        <end position="109"/>
    </location>
</feature>
<evidence type="ECO:0000256" key="1">
    <source>
        <dbReference type="ARBA" id="ARBA00022527"/>
    </source>
</evidence>
<feature type="compositionally biased region" description="Low complexity" evidence="6">
    <location>
        <begin position="449"/>
        <end position="458"/>
    </location>
</feature>
<evidence type="ECO:0000259" key="7">
    <source>
        <dbReference type="PROSITE" id="PS50011"/>
    </source>
</evidence>
<dbReference type="SUPFAM" id="SSF56112">
    <property type="entry name" value="Protein kinase-like (PK-like)"/>
    <property type="match status" value="1"/>
</dbReference>
<dbReference type="PROSITE" id="PS50011">
    <property type="entry name" value="PROTEIN_KINASE_DOM"/>
    <property type="match status" value="1"/>
</dbReference>
<keyword evidence="1" id="KW-0723">Serine/threonine-protein kinase</keyword>
<evidence type="ECO:0000256" key="5">
    <source>
        <dbReference type="ARBA" id="ARBA00022840"/>
    </source>
</evidence>
<feature type="compositionally biased region" description="Low complexity" evidence="6">
    <location>
        <begin position="160"/>
        <end position="171"/>
    </location>
</feature>
<gene>
    <name evidence="8" type="ORF">HYH02_014920</name>
</gene>